<dbReference type="GO" id="GO:0016020">
    <property type="term" value="C:membrane"/>
    <property type="evidence" value="ECO:0007669"/>
    <property type="project" value="InterPro"/>
</dbReference>
<dbReference type="Proteomes" id="UP000586704">
    <property type="component" value="Unassembled WGS sequence"/>
</dbReference>
<dbReference type="AlphaFoldDB" id="A0A7L4NRZ5"/>
<keyword evidence="8" id="KW-1185">Reference proteome</keyword>
<dbReference type="PROSITE" id="PS50287">
    <property type="entry name" value="SRCR_2"/>
    <property type="match status" value="2"/>
</dbReference>
<evidence type="ECO:0000256" key="1">
    <source>
        <dbReference type="ARBA" id="ARBA00022729"/>
    </source>
</evidence>
<organism evidence="7 8">
    <name type="scientific">Ceyx cyanopectus</name>
    <name type="common">Indigo-banded kingfisher</name>
    <dbReference type="NCBI Taxonomy" id="390723"/>
    <lineage>
        <taxon>Eukaryota</taxon>
        <taxon>Metazoa</taxon>
        <taxon>Chordata</taxon>
        <taxon>Craniata</taxon>
        <taxon>Vertebrata</taxon>
        <taxon>Euteleostomi</taxon>
        <taxon>Archelosauria</taxon>
        <taxon>Archosauria</taxon>
        <taxon>Dinosauria</taxon>
        <taxon>Saurischia</taxon>
        <taxon>Theropoda</taxon>
        <taxon>Coelurosauria</taxon>
        <taxon>Aves</taxon>
        <taxon>Neognathae</taxon>
        <taxon>Neoaves</taxon>
        <taxon>Telluraves</taxon>
        <taxon>Coraciimorphae</taxon>
        <taxon>Coraciiformes</taxon>
        <taxon>Alcedinidae</taxon>
        <taxon>Ceyx</taxon>
    </lineage>
</organism>
<keyword evidence="2" id="KW-0677">Repeat</keyword>
<evidence type="ECO:0000256" key="2">
    <source>
        <dbReference type="ARBA" id="ARBA00022737"/>
    </source>
</evidence>
<dbReference type="OrthoDB" id="536948at2759"/>
<proteinExistence type="predicted"/>
<dbReference type="InterPro" id="IPR001190">
    <property type="entry name" value="SRCR"/>
</dbReference>
<comment type="caution">
    <text evidence="5">Lacks conserved residue(s) required for the propagation of feature annotation.</text>
</comment>
<gene>
    <name evidence="7" type="primary">Wc11</name>
    <name evidence="7" type="ORF">CEYCYA_R09008</name>
</gene>
<dbReference type="Gene3D" id="3.10.250.10">
    <property type="entry name" value="SRCR-like domain"/>
    <property type="match status" value="2"/>
</dbReference>
<evidence type="ECO:0000256" key="3">
    <source>
        <dbReference type="ARBA" id="ARBA00023157"/>
    </source>
</evidence>
<evidence type="ECO:0000313" key="7">
    <source>
        <dbReference type="EMBL" id="NXY92331.1"/>
    </source>
</evidence>
<reference evidence="7 8" key="1">
    <citation type="submission" date="2020-02" db="EMBL/GenBank/DDBJ databases">
        <title>Bird 10,000 Genomes (B10K) Project - Family phase.</title>
        <authorList>
            <person name="Zhang G."/>
        </authorList>
    </citation>
    <scope>NUCLEOTIDE SEQUENCE [LARGE SCALE GENOMIC DNA]</scope>
    <source>
        <strain evidence="7">B10K-DU-013-51</strain>
        <tissue evidence="7">Mixed tissue sample</tissue>
    </source>
</reference>
<name>A0A7L4NRZ5_9AVES</name>
<evidence type="ECO:0000256" key="5">
    <source>
        <dbReference type="PROSITE-ProRule" id="PRU00196"/>
    </source>
</evidence>
<keyword evidence="1" id="KW-0732">Signal</keyword>
<sequence>TVSRVCKDLGCGDSGELETNLPFGRLSGPAWLDRVACGVRNISFWQCPSAPWNAQSCDDLREETHIICSGNSELQRPQHPSAPAPCWAQSLLSPDREKIRVVGGENGCSGRVELWHHGSWGTVCDDSWDMRDAHVACRQLGCGPALAALDQAAFGEGTGPIWLEQVECHGTEPSLQACWARPGDSGVCRHKEDAAVRC</sequence>
<accession>A0A7L4NRZ5</accession>
<feature type="non-terminal residue" evidence="7">
    <location>
        <position position="1"/>
    </location>
</feature>
<feature type="disulfide bond" evidence="5">
    <location>
        <begin position="168"/>
        <end position="178"/>
    </location>
</feature>
<dbReference type="PROSITE" id="PS00420">
    <property type="entry name" value="SRCR_1"/>
    <property type="match status" value="1"/>
</dbReference>
<feature type="disulfide bond" evidence="5">
    <location>
        <begin position="124"/>
        <end position="188"/>
    </location>
</feature>
<dbReference type="PANTHER" id="PTHR19331:SF465">
    <property type="entry name" value="EGG PEPTIDE SPERACT RECEPTOR"/>
    <property type="match status" value="1"/>
</dbReference>
<dbReference type="InterPro" id="IPR036772">
    <property type="entry name" value="SRCR-like_dom_sf"/>
</dbReference>
<feature type="disulfide bond" evidence="5">
    <location>
        <begin position="137"/>
        <end position="198"/>
    </location>
</feature>
<keyword evidence="4" id="KW-0325">Glycoprotein</keyword>
<dbReference type="EMBL" id="VYZU01371810">
    <property type="protein sequence ID" value="NXY92331.1"/>
    <property type="molecule type" value="Genomic_DNA"/>
</dbReference>
<dbReference type="PRINTS" id="PR00258">
    <property type="entry name" value="SPERACTRCPTR"/>
</dbReference>
<protein>
    <submittedName>
        <fullName evidence="7">WC11 protein</fullName>
    </submittedName>
</protein>
<feature type="disulfide bond" evidence="5">
    <location>
        <begin position="37"/>
        <end position="47"/>
    </location>
</feature>
<evidence type="ECO:0000259" key="6">
    <source>
        <dbReference type="PROSITE" id="PS50287"/>
    </source>
</evidence>
<dbReference type="PANTHER" id="PTHR19331">
    <property type="entry name" value="SCAVENGER RECEPTOR DOMAIN-CONTAINING"/>
    <property type="match status" value="1"/>
</dbReference>
<evidence type="ECO:0000313" key="8">
    <source>
        <dbReference type="Proteomes" id="UP000586704"/>
    </source>
</evidence>
<dbReference type="SUPFAM" id="SSF56487">
    <property type="entry name" value="SRCR-like"/>
    <property type="match status" value="2"/>
</dbReference>
<dbReference type="SMART" id="SM00202">
    <property type="entry name" value="SR"/>
    <property type="match status" value="1"/>
</dbReference>
<keyword evidence="3 5" id="KW-1015">Disulfide bond</keyword>
<feature type="domain" description="SRCR" evidence="6">
    <location>
        <begin position="1"/>
        <end position="69"/>
    </location>
</feature>
<feature type="domain" description="SRCR" evidence="6">
    <location>
        <begin position="99"/>
        <end position="198"/>
    </location>
</feature>
<comment type="caution">
    <text evidence="7">The sequence shown here is derived from an EMBL/GenBank/DDBJ whole genome shotgun (WGS) entry which is preliminary data.</text>
</comment>
<evidence type="ECO:0000256" key="4">
    <source>
        <dbReference type="ARBA" id="ARBA00023180"/>
    </source>
</evidence>
<dbReference type="FunFam" id="3.10.250.10:FF:000002">
    <property type="entry name" value="Scavenger receptor cysteine-rich type 1 protein M130"/>
    <property type="match status" value="1"/>
</dbReference>
<dbReference type="Pfam" id="PF00530">
    <property type="entry name" value="SRCR"/>
    <property type="match status" value="2"/>
</dbReference>
<feature type="non-terminal residue" evidence="7">
    <location>
        <position position="198"/>
    </location>
</feature>